<evidence type="ECO:0000313" key="1">
    <source>
        <dbReference type="EMBL" id="GAA5800856.1"/>
    </source>
</evidence>
<sequence>MSMRTNIQIKIDSILLSQAGPNQIAEWNNFVQEMHLKIIQECDGCNLNKYKGIWKELFKGTVRKLKLNLESSETDLWSDVVTKKLKEEKIMQVHLP</sequence>
<dbReference type="Proteomes" id="UP001476247">
    <property type="component" value="Unassembled WGS sequence"/>
</dbReference>
<reference evidence="1 2" key="1">
    <citation type="submission" date="2024-04" db="EMBL/GenBank/DDBJ databases">
        <title>genome sequences of Mucor flavus KT1a and Helicostylum pulchrum KT1b strains isolation_sourced from the surface of a dry-aged beef.</title>
        <authorList>
            <person name="Toyotome T."/>
            <person name="Hosono M."/>
            <person name="Torimaru M."/>
            <person name="Fukuda K."/>
            <person name="Mikami N."/>
        </authorList>
    </citation>
    <scope>NUCLEOTIDE SEQUENCE [LARGE SCALE GENOMIC DNA]</scope>
    <source>
        <strain evidence="1 2">KT1b</strain>
    </source>
</reference>
<organism evidence="1 2">
    <name type="scientific">Helicostylum pulchrum</name>
    <dbReference type="NCBI Taxonomy" id="562976"/>
    <lineage>
        <taxon>Eukaryota</taxon>
        <taxon>Fungi</taxon>
        <taxon>Fungi incertae sedis</taxon>
        <taxon>Mucoromycota</taxon>
        <taxon>Mucoromycotina</taxon>
        <taxon>Mucoromycetes</taxon>
        <taxon>Mucorales</taxon>
        <taxon>Mucorineae</taxon>
        <taxon>Mucoraceae</taxon>
        <taxon>Helicostylum</taxon>
    </lineage>
</organism>
<keyword evidence="2" id="KW-1185">Reference proteome</keyword>
<gene>
    <name evidence="1" type="ORF">HPULCUR_006295</name>
</gene>
<comment type="caution">
    <text evidence="1">The sequence shown here is derived from an EMBL/GenBank/DDBJ whole genome shotgun (WGS) entry which is preliminary data.</text>
</comment>
<evidence type="ECO:0000313" key="2">
    <source>
        <dbReference type="Proteomes" id="UP001476247"/>
    </source>
</evidence>
<dbReference type="EMBL" id="BAABUJ010000017">
    <property type="protein sequence ID" value="GAA5800856.1"/>
    <property type="molecule type" value="Genomic_DNA"/>
</dbReference>
<accession>A0ABP9Y1J3</accession>
<proteinExistence type="predicted"/>
<name>A0ABP9Y1J3_9FUNG</name>
<protein>
    <submittedName>
        <fullName evidence="1">Uncharacterized protein</fullName>
    </submittedName>
</protein>